<evidence type="ECO:0000313" key="3">
    <source>
        <dbReference type="Proteomes" id="UP001141806"/>
    </source>
</evidence>
<protein>
    <submittedName>
        <fullName evidence="2">Uncharacterized protein</fullName>
    </submittedName>
</protein>
<reference evidence="2" key="1">
    <citation type="journal article" date="2023" name="Plant J.">
        <title>The genome of the king protea, Protea cynaroides.</title>
        <authorList>
            <person name="Chang J."/>
            <person name="Duong T.A."/>
            <person name="Schoeman C."/>
            <person name="Ma X."/>
            <person name="Roodt D."/>
            <person name="Barker N."/>
            <person name="Li Z."/>
            <person name="Van de Peer Y."/>
            <person name="Mizrachi E."/>
        </authorList>
    </citation>
    <scope>NUCLEOTIDE SEQUENCE</scope>
    <source>
        <tissue evidence="2">Young leaves</tissue>
    </source>
</reference>
<dbReference type="OrthoDB" id="1740536at2759"/>
<evidence type="ECO:0000256" key="1">
    <source>
        <dbReference type="SAM" id="MobiDB-lite"/>
    </source>
</evidence>
<feature type="region of interest" description="Disordered" evidence="1">
    <location>
        <begin position="151"/>
        <end position="197"/>
    </location>
</feature>
<accession>A0A9Q0QV53</accession>
<dbReference type="Proteomes" id="UP001141806">
    <property type="component" value="Unassembled WGS sequence"/>
</dbReference>
<proteinExistence type="predicted"/>
<evidence type="ECO:0000313" key="2">
    <source>
        <dbReference type="EMBL" id="KAJ4972957.1"/>
    </source>
</evidence>
<keyword evidence="3" id="KW-1185">Reference proteome</keyword>
<dbReference type="EMBL" id="JAMYWD010000004">
    <property type="protein sequence ID" value="KAJ4972957.1"/>
    <property type="molecule type" value="Genomic_DNA"/>
</dbReference>
<sequence length="197" mass="22694">MLNRCERYVDTNNAVDAVTRREKGTKAYNKVRQVHKADEKNIKAKFEKPVTGKTCYPRLHAHSDPKAYHQLNKPSSEIMRINRNDPLLVRPSQMYIQLHEQNLRHLCYHHNKHGHYTNDCRHLKMIINDNINNGYCEEFMDNSQILDSEKIKTGRSAPNTCRTKAGEGSGTKKDTSSAEEKTTSNQDGKKKARPFSP</sequence>
<gene>
    <name evidence="2" type="ORF">NE237_006131</name>
</gene>
<comment type="caution">
    <text evidence="2">The sequence shown here is derived from an EMBL/GenBank/DDBJ whole genome shotgun (WGS) entry which is preliminary data.</text>
</comment>
<name>A0A9Q0QV53_9MAGN</name>
<organism evidence="2 3">
    <name type="scientific">Protea cynaroides</name>
    <dbReference type="NCBI Taxonomy" id="273540"/>
    <lineage>
        <taxon>Eukaryota</taxon>
        <taxon>Viridiplantae</taxon>
        <taxon>Streptophyta</taxon>
        <taxon>Embryophyta</taxon>
        <taxon>Tracheophyta</taxon>
        <taxon>Spermatophyta</taxon>
        <taxon>Magnoliopsida</taxon>
        <taxon>Proteales</taxon>
        <taxon>Proteaceae</taxon>
        <taxon>Protea</taxon>
    </lineage>
</organism>
<dbReference type="AlphaFoldDB" id="A0A9Q0QV53"/>
<feature type="compositionally biased region" description="Basic and acidic residues" evidence="1">
    <location>
        <begin position="170"/>
        <end position="182"/>
    </location>
</feature>